<gene>
    <name evidence="1" type="ORF">Pfra01_001528100</name>
</gene>
<keyword evidence="2" id="KW-1185">Reference proteome</keyword>
<dbReference type="OrthoDB" id="128457at2759"/>
<protein>
    <submittedName>
        <fullName evidence="1">Unnamed protein product</fullName>
    </submittedName>
</protein>
<evidence type="ECO:0000313" key="1">
    <source>
        <dbReference type="EMBL" id="GMF44201.1"/>
    </source>
</evidence>
<reference evidence="1" key="1">
    <citation type="submission" date="2023-04" db="EMBL/GenBank/DDBJ databases">
        <title>Phytophthora fragariaefolia NBRC 109709.</title>
        <authorList>
            <person name="Ichikawa N."/>
            <person name="Sato H."/>
            <person name="Tonouchi N."/>
        </authorList>
    </citation>
    <scope>NUCLEOTIDE SEQUENCE</scope>
    <source>
        <strain evidence="1">NBRC 109709</strain>
    </source>
</reference>
<evidence type="ECO:0000313" key="2">
    <source>
        <dbReference type="Proteomes" id="UP001165121"/>
    </source>
</evidence>
<accession>A0A9W7CVD0</accession>
<comment type="caution">
    <text evidence="1">The sequence shown here is derived from an EMBL/GenBank/DDBJ whole genome shotgun (WGS) entry which is preliminary data.</text>
</comment>
<dbReference type="EMBL" id="BSXT01001651">
    <property type="protein sequence ID" value="GMF44201.1"/>
    <property type="molecule type" value="Genomic_DNA"/>
</dbReference>
<proteinExistence type="predicted"/>
<sequence length="144" mass="16966">MQFNNSVMFRWNTLLQSTCKQFVFDRQRILKEDANTLFGERVRLQKYRSYLQTTFKAKLDRWLIDCEDARHENELLQAPVLDQIDAFGEGKDCKTLDEFEALYLARFAEKDKTYEAEAKTKAAISARKRRFQDAFGIESESDSN</sequence>
<dbReference type="Proteomes" id="UP001165121">
    <property type="component" value="Unassembled WGS sequence"/>
</dbReference>
<organism evidence="1 2">
    <name type="scientific">Phytophthora fragariaefolia</name>
    <dbReference type="NCBI Taxonomy" id="1490495"/>
    <lineage>
        <taxon>Eukaryota</taxon>
        <taxon>Sar</taxon>
        <taxon>Stramenopiles</taxon>
        <taxon>Oomycota</taxon>
        <taxon>Peronosporomycetes</taxon>
        <taxon>Peronosporales</taxon>
        <taxon>Peronosporaceae</taxon>
        <taxon>Phytophthora</taxon>
    </lineage>
</organism>
<name>A0A9W7CVD0_9STRA</name>
<dbReference type="AlphaFoldDB" id="A0A9W7CVD0"/>